<dbReference type="EC" id="2.5.1.18" evidence="1"/>
<feature type="domain" description="GST C-terminal" evidence="6">
    <location>
        <begin position="87"/>
        <end position="220"/>
    </location>
</feature>
<dbReference type="SUPFAM" id="SSF52833">
    <property type="entry name" value="Thioredoxin-like"/>
    <property type="match status" value="1"/>
</dbReference>
<comment type="caution">
    <text evidence="7">The sequence shown here is derived from an EMBL/GenBank/DDBJ whole genome shotgun (WGS) entry which is preliminary data.</text>
</comment>
<dbReference type="SFLD" id="SFLDS00019">
    <property type="entry name" value="Glutathione_Transferase_(cytos"/>
    <property type="match status" value="1"/>
</dbReference>
<dbReference type="GO" id="GO:0004601">
    <property type="term" value="F:peroxidase activity"/>
    <property type="evidence" value="ECO:0007669"/>
    <property type="project" value="UniProtKB-ARBA"/>
</dbReference>
<evidence type="ECO:0000256" key="1">
    <source>
        <dbReference type="ARBA" id="ARBA00012452"/>
    </source>
</evidence>
<dbReference type="InterPro" id="IPR004046">
    <property type="entry name" value="GST_C"/>
</dbReference>
<dbReference type="PROSITE" id="PS50405">
    <property type="entry name" value="GST_CTER"/>
    <property type="match status" value="1"/>
</dbReference>
<dbReference type="GO" id="GO:0005737">
    <property type="term" value="C:cytoplasm"/>
    <property type="evidence" value="ECO:0007669"/>
    <property type="project" value="UniProtKB-ARBA"/>
</dbReference>
<organism evidence="7 8">
    <name type="scientific">Henriciella barbarensis</name>
    <dbReference type="NCBI Taxonomy" id="86342"/>
    <lineage>
        <taxon>Bacteria</taxon>
        <taxon>Pseudomonadati</taxon>
        <taxon>Pseudomonadota</taxon>
        <taxon>Alphaproteobacteria</taxon>
        <taxon>Hyphomonadales</taxon>
        <taxon>Hyphomonadaceae</taxon>
        <taxon>Henriciella</taxon>
    </lineage>
</organism>
<evidence type="ECO:0000313" key="8">
    <source>
        <dbReference type="Proteomes" id="UP000265431"/>
    </source>
</evidence>
<dbReference type="Gene3D" id="1.20.1050.10">
    <property type="match status" value="1"/>
</dbReference>
<feature type="domain" description="GST N-terminal" evidence="5">
    <location>
        <begin position="1"/>
        <end position="81"/>
    </location>
</feature>
<dbReference type="PANTHER" id="PTHR44051:SF9">
    <property type="entry name" value="GLUTATHIONE S-TRANSFERASE 1"/>
    <property type="match status" value="1"/>
</dbReference>
<evidence type="ECO:0000313" key="7">
    <source>
        <dbReference type="EMBL" id="RIJ23559.1"/>
    </source>
</evidence>
<dbReference type="Proteomes" id="UP000265431">
    <property type="component" value="Unassembled WGS sequence"/>
</dbReference>
<dbReference type="Pfam" id="PF02798">
    <property type="entry name" value="GST_N"/>
    <property type="match status" value="1"/>
</dbReference>
<dbReference type="InterPro" id="IPR010987">
    <property type="entry name" value="Glutathione-S-Trfase_C-like"/>
</dbReference>
<dbReference type="CDD" id="cd03046">
    <property type="entry name" value="GST_N_GTT1_like"/>
    <property type="match status" value="1"/>
</dbReference>
<name>A0A399R1U1_9PROT</name>
<comment type="similarity">
    <text evidence="4">Belongs to the GST superfamily.</text>
</comment>
<dbReference type="CDD" id="cd03189">
    <property type="entry name" value="GST_C_GTT1_like"/>
    <property type="match status" value="1"/>
</dbReference>
<dbReference type="SFLD" id="SFLDG00358">
    <property type="entry name" value="Main_(cytGST)"/>
    <property type="match status" value="1"/>
</dbReference>
<accession>A0A399R1U1</accession>
<dbReference type="RefSeq" id="WP_119378748.1">
    <property type="nucleotide sequence ID" value="NZ_QWGB01000005.1"/>
</dbReference>
<reference evidence="7 8" key="1">
    <citation type="submission" date="2018-08" db="EMBL/GenBank/DDBJ databases">
        <title>Henriciella mobilis sp. nov., isolated from seawater.</title>
        <authorList>
            <person name="Cheng H."/>
            <person name="Wu Y.-H."/>
            <person name="Xu X.-W."/>
            <person name="Guo L.-L."/>
        </authorList>
    </citation>
    <scope>NUCLEOTIDE SEQUENCE [LARGE SCALE GENOMIC DNA]</scope>
    <source>
        <strain evidence="7 8">CCUG66934</strain>
    </source>
</reference>
<dbReference type="Pfam" id="PF00043">
    <property type="entry name" value="GST_C"/>
    <property type="match status" value="1"/>
</dbReference>
<evidence type="ECO:0000256" key="2">
    <source>
        <dbReference type="ARBA" id="ARBA00022679"/>
    </source>
</evidence>
<dbReference type="EMBL" id="QWGB01000005">
    <property type="protein sequence ID" value="RIJ23559.1"/>
    <property type="molecule type" value="Genomic_DNA"/>
</dbReference>
<dbReference type="PANTHER" id="PTHR44051">
    <property type="entry name" value="GLUTATHIONE S-TRANSFERASE-RELATED"/>
    <property type="match status" value="1"/>
</dbReference>
<dbReference type="InterPro" id="IPR036282">
    <property type="entry name" value="Glutathione-S-Trfase_C_sf"/>
</dbReference>
<dbReference type="PROSITE" id="PS50404">
    <property type="entry name" value="GST_NTER"/>
    <property type="match status" value="1"/>
</dbReference>
<gene>
    <name evidence="7" type="ORF">D1224_04655</name>
</gene>
<evidence type="ECO:0000259" key="5">
    <source>
        <dbReference type="PROSITE" id="PS50404"/>
    </source>
</evidence>
<sequence length="220" mass="24571">MIKIHHLEDSRSQRILWLLEELGLDYEVIRYERDPQTRLAPDALRAIHPLGKSPILEEGGVIVAETGAIIEYVIDTHGAGRLKPAAGTAEQRAWTYWMHYAEGSAMPPLLMKLVFQMLPQNANPLVRPVVKAITSKAENGFIDPRLKEHIEFWENSLASTGWFAGSEFTAADIIMSFPLEAAASRSDAGQYPNISGFLTRIHDRPAYKQALERGGPYAYA</sequence>
<dbReference type="AlphaFoldDB" id="A0A399R1U1"/>
<dbReference type="InterPro" id="IPR036249">
    <property type="entry name" value="Thioredoxin-like_sf"/>
</dbReference>
<proteinExistence type="inferred from homology"/>
<dbReference type="GO" id="GO:0004364">
    <property type="term" value="F:glutathione transferase activity"/>
    <property type="evidence" value="ECO:0007669"/>
    <property type="project" value="UniProtKB-EC"/>
</dbReference>
<evidence type="ECO:0000256" key="3">
    <source>
        <dbReference type="ARBA" id="ARBA00047960"/>
    </source>
</evidence>
<dbReference type="InterPro" id="IPR040079">
    <property type="entry name" value="Glutathione_S-Trfase"/>
</dbReference>
<dbReference type="FunFam" id="3.40.30.10:FF:000156">
    <property type="entry name" value="Glutathione S-transferase 1"/>
    <property type="match status" value="1"/>
</dbReference>
<protein>
    <recommendedName>
        <fullName evidence="1">glutathione transferase</fullName>
        <ecNumber evidence="1">2.5.1.18</ecNumber>
    </recommendedName>
</protein>
<dbReference type="InterPro" id="IPR004045">
    <property type="entry name" value="Glutathione_S-Trfase_N"/>
</dbReference>
<keyword evidence="8" id="KW-1185">Reference proteome</keyword>
<dbReference type="OrthoDB" id="9810080at2"/>
<dbReference type="SFLD" id="SFLDG01150">
    <property type="entry name" value="Main.1:_Beta-like"/>
    <property type="match status" value="1"/>
</dbReference>
<dbReference type="SUPFAM" id="SSF47616">
    <property type="entry name" value="GST C-terminal domain-like"/>
    <property type="match status" value="1"/>
</dbReference>
<comment type="catalytic activity">
    <reaction evidence="3">
        <text>RX + glutathione = an S-substituted glutathione + a halide anion + H(+)</text>
        <dbReference type="Rhea" id="RHEA:16437"/>
        <dbReference type="ChEBI" id="CHEBI:15378"/>
        <dbReference type="ChEBI" id="CHEBI:16042"/>
        <dbReference type="ChEBI" id="CHEBI:17792"/>
        <dbReference type="ChEBI" id="CHEBI:57925"/>
        <dbReference type="ChEBI" id="CHEBI:90779"/>
        <dbReference type="EC" id="2.5.1.18"/>
    </reaction>
</comment>
<dbReference type="Gene3D" id="3.40.30.10">
    <property type="entry name" value="Glutaredoxin"/>
    <property type="match status" value="1"/>
</dbReference>
<evidence type="ECO:0000259" key="6">
    <source>
        <dbReference type="PROSITE" id="PS50405"/>
    </source>
</evidence>
<evidence type="ECO:0000256" key="4">
    <source>
        <dbReference type="RuleBase" id="RU003494"/>
    </source>
</evidence>
<keyword evidence="2 7" id="KW-0808">Transferase</keyword>